<evidence type="ECO:0000313" key="1">
    <source>
        <dbReference type="EMBL" id="JAD16533.1"/>
    </source>
</evidence>
<name>A0A0A8XUV5_ARUDO</name>
<dbReference type="AlphaFoldDB" id="A0A0A8XUV5"/>
<reference evidence="1" key="2">
    <citation type="journal article" date="2015" name="Data Brief">
        <title>Shoot transcriptome of the giant reed, Arundo donax.</title>
        <authorList>
            <person name="Barrero R.A."/>
            <person name="Guerrero F.D."/>
            <person name="Moolhuijzen P."/>
            <person name="Goolsby J.A."/>
            <person name="Tidwell J."/>
            <person name="Bellgard S.E."/>
            <person name="Bellgard M.I."/>
        </authorList>
    </citation>
    <scope>NUCLEOTIDE SEQUENCE</scope>
    <source>
        <tissue evidence="1">Shoot tissue taken approximately 20 cm above the soil surface</tissue>
    </source>
</reference>
<organism evidence="1">
    <name type="scientific">Arundo donax</name>
    <name type="common">Giant reed</name>
    <name type="synonym">Donax arundinaceus</name>
    <dbReference type="NCBI Taxonomy" id="35708"/>
    <lineage>
        <taxon>Eukaryota</taxon>
        <taxon>Viridiplantae</taxon>
        <taxon>Streptophyta</taxon>
        <taxon>Embryophyta</taxon>
        <taxon>Tracheophyta</taxon>
        <taxon>Spermatophyta</taxon>
        <taxon>Magnoliopsida</taxon>
        <taxon>Liliopsida</taxon>
        <taxon>Poales</taxon>
        <taxon>Poaceae</taxon>
        <taxon>PACMAD clade</taxon>
        <taxon>Arundinoideae</taxon>
        <taxon>Arundineae</taxon>
        <taxon>Arundo</taxon>
    </lineage>
</organism>
<protein>
    <submittedName>
        <fullName evidence="1">Uncharacterized protein</fullName>
    </submittedName>
</protein>
<dbReference type="EMBL" id="GBRH01281362">
    <property type="protein sequence ID" value="JAD16533.1"/>
    <property type="molecule type" value="Transcribed_RNA"/>
</dbReference>
<accession>A0A0A8XUV5</accession>
<sequence>MWASAIELKDQNIIKLRFKLLLPKHLVYMIPLQQAGQLLVWPIQLRLKLASAAYVYSDTVAACLPTRTSFFLEPIK</sequence>
<proteinExistence type="predicted"/>
<reference evidence="1" key="1">
    <citation type="submission" date="2014-09" db="EMBL/GenBank/DDBJ databases">
        <authorList>
            <person name="Magalhaes I.L.F."/>
            <person name="Oliveira U."/>
            <person name="Santos F.R."/>
            <person name="Vidigal T.H.D.A."/>
            <person name="Brescovit A.D."/>
            <person name="Santos A.J."/>
        </authorList>
    </citation>
    <scope>NUCLEOTIDE SEQUENCE</scope>
    <source>
        <tissue evidence="1">Shoot tissue taken approximately 20 cm above the soil surface</tissue>
    </source>
</reference>